<protein>
    <submittedName>
        <fullName evidence="1">Uncharacterized protein</fullName>
    </submittedName>
</protein>
<dbReference type="Proteomes" id="UP001153269">
    <property type="component" value="Unassembled WGS sequence"/>
</dbReference>
<proteinExistence type="predicted"/>
<reference evidence="1" key="1">
    <citation type="submission" date="2020-03" db="EMBL/GenBank/DDBJ databases">
        <authorList>
            <person name="Weist P."/>
        </authorList>
    </citation>
    <scope>NUCLEOTIDE SEQUENCE</scope>
</reference>
<dbReference type="EMBL" id="CADEAL010001768">
    <property type="protein sequence ID" value="CAB1435394.1"/>
    <property type="molecule type" value="Genomic_DNA"/>
</dbReference>
<organism evidence="1 2">
    <name type="scientific">Pleuronectes platessa</name>
    <name type="common">European plaice</name>
    <dbReference type="NCBI Taxonomy" id="8262"/>
    <lineage>
        <taxon>Eukaryota</taxon>
        <taxon>Metazoa</taxon>
        <taxon>Chordata</taxon>
        <taxon>Craniata</taxon>
        <taxon>Vertebrata</taxon>
        <taxon>Euteleostomi</taxon>
        <taxon>Actinopterygii</taxon>
        <taxon>Neopterygii</taxon>
        <taxon>Teleostei</taxon>
        <taxon>Neoteleostei</taxon>
        <taxon>Acanthomorphata</taxon>
        <taxon>Carangaria</taxon>
        <taxon>Pleuronectiformes</taxon>
        <taxon>Pleuronectoidei</taxon>
        <taxon>Pleuronectidae</taxon>
        <taxon>Pleuronectes</taxon>
    </lineage>
</organism>
<keyword evidence="2" id="KW-1185">Reference proteome</keyword>
<evidence type="ECO:0000313" key="2">
    <source>
        <dbReference type="Proteomes" id="UP001153269"/>
    </source>
</evidence>
<evidence type="ECO:0000313" key="1">
    <source>
        <dbReference type="EMBL" id="CAB1435394.1"/>
    </source>
</evidence>
<sequence>MTLLKYLLLSNQSKPMSLSLRTTPSFTGYLPPHGRHGVRSAGQTPGRLLAYRPAPVPLSHCRHEGGKHLFGDYRSTDCKSMAKPLNTTPPTTPMRMLSIHEYEQACVDRLPREEKREEHYKLLYEIAQSEDTYSSHYQCEEKTEEESEREKETAISAHTAAAALTGLLPAARPQLPAGRWEIYDSQCHTEQEGGGRCPQTHTAVTSICPSLSPDHDFIEIGKCNMLVLSASEEDQQGMKGGDVTGIGCPYIREVKRYQE</sequence>
<comment type="caution">
    <text evidence="1">The sequence shown here is derived from an EMBL/GenBank/DDBJ whole genome shotgun (WGS) entry which is preliminary data.</text>
</comment>
<dbReference type="AlphaFoldDB" id="A0A9N7URJ9"/>
<accession>A0A9N7URJ9</accession>
<name>A0A9N7URJ9_PLEPL</name>
<gene>
    <name evidence="1" type="ORF">PLEPLA_LOCUS23475</name>
</gene>